<dbReference type="OrthoDB" id="6713263at2"/>
<accession>A0A217EIJ1</accession>
<feature type="coiled-coil region" evidence="1">
    <location>
        <begin position="16"/>
        <end position="57"/>
    </location>
</feature>
<proteinExistence type="predicted"/>
<name>A0A217EIJ1_9GAMM</name>
<evidence type="ECO:0000313" key="3">
    <source>
        <dbReference type="Proteomes" id="UP000243463"/>
    </source>
</evidence>
<keyword evidence="1" id="KW-0175">Coiled coil</keyword>
<protein>
    <submittedName>
        <fullName evidence="2">Uncharacterized protein</fullName>
    </submittedName>
</protein>
<sequence>MKKLWIGLLCLSILWIAKLTYDQQQYTQRLDVLERQATKVEQNADNINDQLIAFQRKVQPLTQQADQGQMNLAVPSQAEQHLISDQHMAINPIVLIQQQLDLIQFALQQKQTVYALERLQLLSEKVLNYDFAPALRESVYTSLLQDQQNISQFNLQHSIQVKHAYRTLRSLDQLLNQLMKKNTLSYSPNDDHKHSGFSWFSLQPSSQAKTNLMGQSIVIKEAQLRLIIAKQMIDAGQYSEYRYALDDILALCHQSPMLNKKEVLALIQQAKNIPLYDPPKLHTFALLK</sequence>
<organism evidence="2 3">
    <name type="scientific">Acinetobacter apis</name>
    <dbReference type="NCBI Taxonomy" id="1229165"/>
    <lineage>
        <taxon>Bacteria</taxon>
        <taxon>Pseudomonadati</taxon>
        <taxon>Pseudomonadota</taxon>
        <taxon>Gammaproteobacteria</taxon>
        <taxon>Moraxellales</taxon>
        <taxon>Moraxellaceae</taxon>
        <taxon>Acinetobacter</taxon>
    </lineage>
</organism>
<dbReference type="EMBL" id="FZLN01000004">
    <property type="protein sequence ID" value="SNQ30060.1"/>
    <property type="molecule type" value="Genomic_DNA"/>
</dbReference>
<keyword evidence="3" id="KW-1185">Reference proteome</keyword>
<dbReference type="AlphaFoldDB" id="A0A217EIJ1"/>
<gene>
    <name evidence="2" type="ORF">SAMN05444584_2040</name>
</gene>
<evidence type="ECO:0000313" key="2">
    <source>
        <dbReference type="EMBL" id="SNQ30060.1"/>
    </source>
</evidence>
<evidence type="ECO:0000256" key="1">
    <source>
        <dbReference type="SAM" id="Coils"/>
    </source>
</evidence>
<dbReference type="RefSeq" id="WP_088824232.1">
    <property type="nucleotide sequence ID" value="NZ_FZLN01000004.1"/>
</dbReference>
<dbReference type="Proteomes" id="UP000243463">
    <property type="component" value="Unassembled WGS sequence"/>
</dbReference>
<reference evidence="3" key="1">
    <citation type="submission" date="2017-06" db="EMBL/GenBank/DDBJ databases">
        <authorList>
            <person name="Varghese N."/>
            <person name="Submissions S."/>
        </authorList>
    </citation>
    <scope>NUCLEOTIDE SEQUENCE [LARGE SCALE GENOMIC DNA]</scope>
    <source>
        <strain evidence="3">ANC 5114</strain>
    </source>
</reference>